<evidence type="ECO:0000313" key="1">
    <source>
        <dbReference type="EMBL" id="TKB98733.1"/>
    </source>
</evidence>
<dbReference type="OrthoDB" id="5735516at2"/>
<comment type="caution">
    <text evidence="1">The sequence shown here is derived from an EMBL/GenBank/DDBJ whole genome shotgun (WGS) entry which is preliminary data.</text>
</comment>
<name>A0A4V5NXD2_9SPHI</name>
<evidence type="ECO:0000313" key="2">
    <source>
        <dbReference type="Proteomes" id="UP000308181"/>
    </source>
</evidence>
<dbReference type="EMBL" id="SWBP01000002">
    <property type="protein sequence ID" value="TKB98733.1"/>
    <property type="molecule type" value="Genomic_DNA"/>
</dbReference>
<dbReference type="InterPro" id="IPR046525">
    <property type="entry name" value="DUF6702"/>
</dbReference>
<gene>
    <name evidence="1" type="ORF">FA046_06345</name>
</gene>
<accession>A0A4V5NXD2</accession>
<dbReference type="RefSeq" id="WP_136825547.1">
    <property type="nucleotide sequence ID" value="NZ_SWBP01000002.1"/>
</dbReference>
<reference evidence="1 2" key="1">
    <citation type="submission" date="2019-04" db="EMBL/GenBank/DDBJ databases">
        <title>Pedobacter sp. AR-3-17 sp. nov., isolated from Arctic soil.</title>
        <authorList>
            <person name="Dahal R.H."/>
            <person name="Kim D.-U."/>
        </authorList>
    </citation>
    <scope>NUCLEOTIDE SEQUENCE [LARGE SCALE GENOMIC DNA]</scope>
    <source>
        <strain evidence="1 2">AR-3-17</strain>
    </source>
</reference>
<keyword evidence="2" id="KW-1185">Reference proteome</keyword>
<sequence length="157" mass="17998">MINIIFLLAAFFHPFYVSVTEVNHNSKNKTVEISSKIFFDDLEHGIEKENKVSFDIIKPTDKVKVNTLIADYVKKHLILKIDGKVYTMNFVGYEIQGEAAWCYFEIPKINKINTIEINNSILNQLHAEQINMLNVTVAGKRQSTKLDAPESKASFKF</sequence>
<organism evidence="1 2">
    <name type="scientific">Pedobacter cryophilus</name>
    <dbReference type="NCBI Taxonomy" id="2571271"/>
    <lineage>
        <taxon>Bacteria</taxon>
        <taxon>Pseudomonadati</taxon>
        <taxon>Bacteroidota</taxon>
        <taxon>Sphingobacteriia</taxon>
        <taxon>Sphingobacteriales</taxon>
        <taxon>Sphingobacteriaceae</taxon>
        <taxon>Pedobacter</taxon>
    </lineage>
</organism>
<proteinExistence type="predicted"/>
<dbReference type="Proteomes" id="UP000308181">
    <property type="component" value="Unassembled WGS sequence"/>
</dbReference>
<dbReference type="Pfam" id="PF20420">
    <property type="entry name" value="DUF6702"/>
    <property type="match status" value="1"/>
</dbReference>
<protein>
    <submittedName>
        <fullName evidence="1">Uncharacterized protein</fullName>
    </submittedName>
</protein>
<dbReference type="AlphaFoldDB" id="A0A4V5NXD2"/>